<name>A0A2K9V8Q2_9VIRU</name>
<protein>
    <submittedName>
        <fullName evidence="1">Uncharacterized protein</fullName>
    </submittedName>
</protein>
<organism evidence="1">
    <name type="scientific">Bandra megavirus</name>
    <dbReference type="NCBI Taxonomy" id="2071566"/>
    <lineage>
        <taxon>Viruses</taxon>
        <taxon>Varidnaviria</taxon>
        <taxon>Bamfordvirae</taxon>
        <taxon>Nucleocytoviricota</taxon>
        <taxon>Megaviricetes</taxon>
        <taxon>Imitervirales</taxon>
        <taxon>Mimiviridae</taxon>
        <taxon>Megamimivirinae</taxon>
        <taxon>Megavirus</taxon>
    </lineage>
</organism>
<dbReference type="EMBL" id="MG779348">
    <property type="protein sequence ID" value="AUV58554.1"/>
    <property type="molecule type" value="Genomic_DNA"/>
</dbReference>
<evidence type="ECO:0000313" key="1">
    <source>
        <dbReference type="EMBL" id="AUV58554.1"/>
    </source>
</evidence>
<reference evidence="1" key="1">
    <citation type="submission" date="2018-01" db="EMBL/GenBank/DDBJ databases">
        <title>Draft genome sequence of Bandra megavirus.</title>
        <authorList>
            <person name="Chatterjee A."/>
            <person name="Yadav R."/>
            <person name="Kondabagil K."/>
        </authorList>
    </citation>
    <scope>NUCLEOTIDE SEQUENCE</scope>
    <source>
        <strain evidence="1">KK-1</strain>
    </source>
</reference>
<accession>A0A2K9V8Q2</accession>
<proteinExistence type="predicted"/>
<sequence>MLKINDSMEICEHHYNTIQNFINYFAILNSINLNYSHKYYFLENQITLYLKNNTITNVHYCNEPNKLDNIISLGINKINYNNNFWHYYIINNYKMLIVLSGFCYINSIKHNVISNIVVIISNNEYKIIDHCLFILRD</sequence>